<name>A0A561SGK0_9ACTN</name>
<dbReference type="SUPFAM" id="SSF46785">
    <property type="entry name" value="Winged helix' DNA-binding domain"/>
    <property type="match status" value="1"/>
</dbReference>
<keyword evidence="4" id="KW-1185">Reference proteome</keyword>
<dbReference type="OrthoDB" id="9806864at2"/>
<comment type="caution">
    <text evidence="3">The sequence shown here is derived from an EMBL/GenBank/DDBJ whole genome shotgun (WGS) entry which is preliminary data.</text>
</comment>
<evidence type="ECO:0000259" key="2">
    <source>
        <dbReference type="PROSITE" id="PS50995"/>
    </source>
</evidence>
<dbReference type="EMBL" id="VIWV01000002">
    <property type="protein sequence ID" value="TWF73996.1"/>
    <property type="molecule type" value="Genomic_DNA"/>
</dbReference>
<evidence type="ECO:0000313" key="3">
    <source>
        <dbReference type="EMBL" id="TWF73996.1"/>
    </source>
</evidence>
<comment type="subcellular location">
    <subcellularLocation>
        <location evidence="1">Cytoplasm</location>
    </subcellularLocation>
</comment>
<evidence type="ECO:0000256" key="1">
    <source>
        <dbReference type="ARBA" id="ARBA00004496"/>
    </source>
</evidence>
<dbReference type="InterPro" id="IPR036388">
    <property type="entry name" value="WH-like_DNA-bd_sf"/>
</dbReference>
<dbReference type="InterPro" id="IPR000835">
    <property type="entry name" value="HTH_MarR-typ"/>
</dbReference>
<accession>A0A561SGK0</accession>
<protein>
    <submittedName>
        <fullName evidence="3">MarR family transcriptional regulator</fullName>
    </submittedName>
</protein>
<gene>
    <name evidence="3" type="ORF">FHX78_1228</name>
</gene>
<dbReference type="InterPro" id="IPR039422">
    <property type="entry name" value="MarR/SlyA-like"/>
</dbReference>
<dbReference type="PROSITE" id="PS50995">
    <property type="entry name" value="HTH_MARR_2"/>
    <property type="match status" value="1"/>
</dbReference>
<dbReference type="Pfam" id="PF01047">
    <property type="entry name" value="MarR"/>
    <property type="match status" value="1"/>
</dbReference>
<evidence type="ECO:0000313" key="4">
    <source>
        <dbReference type="Proteomes" id="UP000316603"/>
    </source>
</evidence>
<dbReference type="Gene3D" id="1.10.10.10">
    <property type="entry name" value="Winged helix-like DNA-binding domain superfamily/Winged helix DNA-binding domain"/>
    <property type="match status" value="1"/>
</dbReference>
<reference evidence="3 4" key="1">
    <citation type="submission" date="2019-06" db="EMBL/GenBank/DDBJ databases">
        <title>Sequencing the genomes of 1000 actinobacteria strains.</title>
        <authorList>
            <person name="Klenk H.-P."/>
        </authorList>
    </citation>
    <scope>NUCLEOTIDE SEQUENCE [LARGE SCALE GENOMIC DNA]</scope>
    <source>
        <strain evidence="3 4">DSM 41695</strain>
    </source>
</reference>
<organism evidence="3 4">
    <name type="scientific">Streptomyces capillispiralis</name>
    <dbReference type="NCBI Taxonomy" id="68182"/>
    <lineage>
        <taxon>Bacteria</taxon>
        <taxon>Bacillati</taxon>
        <taxon>Actinomycetota</taxon>
        <taxon>Actinomycetes</taxon>
        <taxon>Kitasatosporales</taxon>
        <taxon>Streptomycetaceae</taxon>
        <taxon>Streptomyces</taxon>
    </lineage>
</organism>
<dbReference type="GO" id="GO:0003700">
    <property type="term" value="F:DNA-binding transcription factor activity"/>
    <property type="evidence" value="ECO:0007669"/>
    <property type="project" value="InterPro"/>
</dbReference>
<dbReference type="AlphaFoldDB" id="A0A561SGK0"/>
<sequence>MKAQRMSEQPCFALYSAVNAVTRAYRPLLGPLGLTYTQYVVMMTLWEEDHLDLRTLADRTRLASATLTPVVRRLEAKGLLHRSRAADDERRLVLTVSRTGRRLQREAHDVPETMLRLVGLSADDEERLRDLCEQIRSTLSPDHGPPHGVTVRSSWELAVPAIR</sequence>
<dbReference type="SMART" id="SM00347">
    <property type="entry name" value="HTH_MARR"/>
    <property type="match status" value="1"/>
</dbReference>
<dbReference type="GO" id="GO:0005737">
    <property type="term" value="C:cytoplasm"/>
    <property type="evidence" value="ECO:0007669"/>
    <property type="project" value="UniProtKB-SubCell"/>
</dbReference>
<dbReference type="InterPro" id="IPR036390">
    <property type="entry name" value="WH_DNA-bd_sf"/>
</dbReference>
<dbReference type="GO" id="GO:0006950">
    <property type="term" value="P:response to stress"/>
    <property type="evidence" value="ECO:0007669"/>
    <property type="project" value="TreeGrafter"/>
</dbReference>
<dbReference type="PANTHER" id="PTHR33164">
    <property type="entry name" value="TRANSCRIPTIONAL REGULATOR, MARR FAMILY"/>
    <property type="match status" value="1"/>
</dbReference>
<dbReference type="PANTHER" id="PTHR33164:SF5">
    <property type="entry name" value="ORGANIC HYDROPEROXIDE RESISTANCE TRANSCRIPTIONAL REGULATOR"/>
    <property type="match status" value="1"/>
</dbReference>
<feature type="domain" description="HTH marR-type" evidence="2">
    <location>
        <begin position="7"/>
        <end position="137"/>
    </location>
</feature>
<proteinExistence type="predicted"/>
<dbReference type="Proteomes" id="UP000316603">
    <property type="component" value="Unassembled WGS sequence"/>
</dbReference>